<proteinExistence type="predicted"/>
<protein>
    <submittedName>
        <fullName evidence="2">Uncharacterized protein</fullName>
    </submittedName>
</protein>
<reference evidence="2" key="1">
    <citation type="submission" date="2018-10" db="EMBL/GenBank/DDBJ databases">
        <title>Hidden diversity of soil giant viruses.</title>
        <authorList>
            <person name="Schulz F."/>
            <person name="Alteio L."/>
            <person name="Goudeau D."/>
            <person name="Ryan E.M."/>
            <person name="Malmstrom R.R."/>
            <person name="Blanchard J."/>
            <person name="Woyke T."/>
        </authorList>
    </citation>
    <scope>NUCLEOTIDE SEQUENCE</scope>
    <source>
        <strain evidence="2">EDV1</strain>
    </source>
</reference>
<sequence>MSISIYKLNDVDINKITYSSPFDIDGKTIIYINYMNKNQLLVQVPSLVSNDPIDNNEIVLPLQAKNNKLTESVNNFFKSLDDKIVNDIRKNAKAWKIKGNIKYRAIVSVMEDSNDKIYENGLIRLKLLDQTDFTTKIYNKKRELLSKNEYIELLNRNCFVKSIIELSSIWFNNDIITLNIRTHQLRITNKIPKIIQVDKYSFSDSEEEEVSDQYIDMTQTDFIEKSTKYKESESDEGKEDKEEDEDDEDNVSDIRSNSSNNDEIDEILNED</sequence>
<feature type="compositionally biased region" description="Acidic residues" evidence="1">
    <location>
        <begin position="233"/>
        <end position="251"/>
    </location>
</feature>
<dbReference type="EMBL" id="MK072109">
    <property type="protein sequence ID" value="AYV78888.1"/>
    <property type="molecule type" value="Genomic_DNA"/>
</dbReference>
<evidence type="ECO:0000313" key="2">
    <source>
        <dbReference type="EMBL" id="AYV78888.1"/>
    </source>
</evidence>
<feature type="region of interest" description="Disordered" evidence="1">
    <location>
        <begin position="225"/>
        <end position="271"/>
    </location>
</feature>
<name>A0A3G4ZVF3_9VIRU</name>
<accession>A0A3G4ZVF3</accession>
<organism evidence="2">
    <name type="scientific">Edafosvirus sp</name>
    <dbReference type="NCBI Taxonomy" id="2487765"/>
    <lineage>
        <taxon>Viruses</taxon>
        <taxon>Varidnaviria</taxon>
        <taxon>Bamfordvirae</taxon>
        <taxon>Nucleocytoviricota</taxon>
        <taxon>Megaviricetes</taxon>
        <taxon>Imitervirales</taxon>
        <taxon>Mimiviridae</taxon>
        <taxon>Klosneuvirinae</taxon>
    </lineage>
</organism>
<evidence type="ECO:0000256" key="1">
    <source>
        <dbReference type="SAM" id="MobiDB-lite"/>
    </source>
</evidence>
<gene>
    <name evidence="2" type="ORF">Edafosvirus44_3</name>
</gene>
<feature type="compositionally biased region" description="Acidic residues" evidence="1">
    <location>
        <begin position="262"/>
        <end position="271"/>
    </location>
</feature>